<evidence type="ECO:0000313" key="4">
    <source>
        <dbReference type="Proteomes" id="UP000729402"/>
    </source>
</evidence>
<feature type="signal peptide" evidence="2">
    <location>
        <begin position="1"/>
        <end position="23"/>
    </location>
</feature>
<evidence type="ECO:0000256" key="2">
    <source>
        <dbReference type="SAM" id="SignalP"/>
    </source>
</evidence>
<feature type="compositionally biased region" description="Gly residues" evidence="1">
    <location>
        <begin position="67"/>
        <end position="81"/>
    </location>
</feature>
<gene>
    <name evidence="3" type="ORF">GUJ93_ZPchr0004g38366</name>
</gene>
<proteinExistence type="predicted"/>
<reference evidence="3" key="1">
    <citation type="journal article" date="2021" name="bioRxiv">
        <title>Whole Genome Assembly and Annotation of Northern Wild Rice, Zizania palustris L., Supports a Whole Genome Duplication in the Zizania Genus.</title>
        <authorList>
            <person name="Haas M."/>
            <person name="Kono T."/>
            <person name="Macchietto M."/>
            <person name="Millas R."/>
            <person name="McGilp L."/>
            <person name="Shao M."/>
            <person name="Duquette J."/>
            <person name="Hirsch C.N."/>
            <person name="Kimball J."/>
        </authorList>
    </citation>
    <scope>NUCLEOTIDE SEQUENCE</scope>
    <source>
        <tissue evidence="3">Fresh leaf tissue</tissue>
    </source>
</reference>
<feature type="chain" id="PRO_5035158211" description="Secreted protein" evidence="2">
    <location>
        <begin position="24"/>
        <end position="131"/>
    </location>
</feature>
<accession>A0A8J5S0G4</accession>
<name>A0A8J5S0G4_ZIZPA</name>
<protein>
    <recommendedName>
        <fullName evidence="5">Secreted protein</fullName>
    </recommendedName>
</protein>
<evidence type="ECO:0008006" key="5">
    <source>
        <dbReference type="Google" id="ProtNLM"/>
    </source>
</evidence>
<comment type="caution">
    <text evidence="3">The sequence shown here is derived from an EMBL/GenBank/DDBJ whole genome shotgun (WGS) entry which is preliminary data.</text>
</comment>
<evidence type="ECO:0000256" key="1">
    <source>
        <dbReference type="SAM" id="MobiDB-lite"/>
    </source>
</evidence>
<sequence length="131" mass="13354">MQRPVVAIARLSLSSCPVACVAAMLHLPAVTVMLRCPSTHTAAWGWPTALGSVAQGSGSVTGDAGSASGGEGSASGDGGLGVRRSGLGVRRRGIDGQRRGLDGRRRGAQRRKVFTGEILSVADQTNGGKMR</sequence>
<feature type="region of interest" description="Disordered" evidence="1">
    <location>
        <begin position="55"/>
        <end position="113"/>
    </location>
</feature>
<organism evidence="3 4">
    <name type="scientific">Zizania palustris</name>
    <name type="common">Northern wild rice</name>
    <dbReference type="NCBI Taxonomy" id="103762"/>
    <lineage>
        <taxon>Eukaryota</taxon>
        <taxon>Viridiplantae</taxon>
        <taxon>Streptophyta</taxon>
        <taxon>Embryophyta</taxon>
        <taxon>Tracheophyta</taxon>
        <taxon>Spermatophyta</taxon>
        <taxon>Magnoliopsida</taxon>
        <taxon>Liliopsida</taxon>
        <taxon>Poales</taxon>
        <taxon>Poaceae</taxon>
        <taxon>BOP clade</taxon>
        <taxon>Oryzoideae</taxon>
        <taxon>Oryzeae</taxon>
        <taxon>Zizaniinae</taxon>
        <taxon>Zizania</taxon>
    </lineage>
</organism>
<dbReference type="EMBL" id="JAAALK010000285">
    <property type="protein sequence ID" value="KAG8065855.1"/>
    <property type="molecule type" value="Genomic_DNA"/>
</dbReference>
<keyword evidence="2" id="KW-0732">Signal</keyword>
<reference evidence="3" key="2">
    <citation type="submission" date="2021-02" db="EMBL/GenBank/DDBJ databases">
        <authorList>
            <person name="Kimball J.A."/>
            <person name="Haas M.W."/>
            <person name="Macchietto M."/>
            <person name="Kono T."/>
            <person name="Duquette J."/>
            <person name="Shao M."/>
        </authorList>
    </citation>
    <scope>NUCLEOTIDE SEQUENCE</scope>
    <source>
        <tissue evidence="3">Fresh leaf tissue</tissue>
    </source>
</reference>
<keyword evidence="4" id="KW-1185">Reference proteome</keyword>
<dbReference type="Proteomes" id="UP000729402">
    <property type="component" value="Unassembled WGS sequence"/>
</dbReference>
<feature type="compositionally biased region" description="Basic and acidic residues" evidence="1">
    <location>
        <begin position="92"/>
        <end position="105"/>
    </location>
</feature>
<dbReference type="AlphaFoldDB" id="A0A8J5S0G4"/>
<evidence type="ECO:0000313" key="3">
    <source>
        <dbReference type="EMBL" id="KAG8065855.1"/>
    </source>
</evidence>